<dbReference type="InterPro" id="IPR014044">
    <property type="entry name" value="CAP_dom"/>
</dbReference>
<organism evidence="3">
    <name type="scientific">Oryza brachyantha</name>
    <name type="common">malo sina</name>
    <dbReference type="NCBI Taxonomy" id="4533"/>
    <lineage>
        <taxon>Eukaryota</taxon>
        <taxon>Viridiplantae</taxon>
        <taxon>Streptophyta</taxon>
        <taxon>Embryophyta</taxon>
        <taxon>Tracheophyta</taxon>
        <taxon>Spermatophyta</taxon>
        <taxon>Magnoliopsida</taxon>
        <taxon>Liliopsida</taxon>
        <taxon>Poales</taxon>
        <taxon>Poaceae</taxon>
        <taxon>BOP clade</taxon>
        <taxon>Oryzoideae</taxon>
        <taxon>Oryzeae</taxon>
        <taxon>Oryzinae</taxon>
        <taxon>Oryza</taxon>
    </lineage>
</organism>
<feature type="signal peptide" evidence="1">
    <location>
        <begin position="1"/>
        <end position="33"/>
    </location>
</feature>
<reference evidence="3" key="2">
    <citation type="submission" date="2013-04" db="UniProtKB">
        <authorList>
            <consortium name="EnsemblPlants"/>
        </authorList>
    </citation>
    <scope>IDENTIFICATION</scope>
</reference>
<accession>J3MIC5</accession>
<dbReference type="HOGENOM" id="CLU_035730_8_1_1"/>
<dbReference type="eggNOG" id="KOG3017">
    <property type="taxonomic scope" value="Eukaryota"/>
</dbReference>
<dbReference type="EnsemblPlants" id="OB07G11570.1">
    <property type="protein sequence ID" value="OB07G11570.1"/>
    <property type="gene ID" value="OB07G11570"/>
</dbReference>
<gene>
    <name evidence="3" type="primary">LOC102700634</name>
</gene>
<dbReference type="Pfam" id="PF00188">
    <property type="entry name" value="CAP"/>
    <property type="match status" value="1"/>
</dbReference>
<reference evidence="3" key="1">
    <citation type="journal article" date="2013" name="Nat. Commun.">
        <title>Whole-genome sequencing of Oryza brachyantha reveals mechanisms underlying Oryza genome evolution.</title>
        <authorList>
            <person name="Chen J."/>
            <person name="Huang Q."/>
            <person name="Gao D."/>
            <person name="Wang J."/>
            <person name="Lang Y."/>
            <person name="Liu T."/>
            <person name="Li B."/>
            <person name="Bai Z."/>
            <person name="Luis Goicoechea J."/>
            <person name="Liang C."/>
            <person name="Chen C."/>
            <person name="Zhang W."/>
            <person name="Sun S."/>
            <person name="Liao Y."/>
            <person name="Zhang X."/>
            <person name="Yang L."/>
            <person name="Song C."/>
            <person name="Wang M."/>
            <person name="Shi J."/>
            <person name="Liu G."/>
            <person name="Liu J."/>
            <person name="Zhou H."/>
            <person name="Zhou W."/>
            <person name="Yu Q."/>
            <person name="An N."/>
            <person name="Chen Y."/>
            <person name="Cai Q."/>
            <person name="Wang B."/>
            <person name="Liu B."/>
            <person name="Min J."/>
            <person name="Huang Y."/>
            <person name="Wu H."/>
            <person name="Li Z."/>
            <person name="Zhang Y."/>
            <person name="Yin Y."/>
            <person name="Song W."/>
            <person name="Jiang J."/>
            <person name="Jackson S.A."/>
            <person name="Wing R.A."/>
            <person name="Wang J."/>
            <person name="Chen M."/>
        </authorList>
    </citation>
    <scope>NUCLEOTIDE SEQUENCE [LARGE SCALE GENOMIC DNA]</scope>
    <source>
        <strain evidence="3">cv. IRGC 101232</strain>
    </source>
</reference>
<evidence type="ECO:0000313" key="4">
    <source>
        <dbReference type="Proteomes" id="UP000006038"/>
    </source>
</evidence>
<sequence>MAGSSSCRVAWWMSVAAMLAVALVAMAPTACMAQNTQQDVVDLHNAARSDVGVGPVTWNDTVAAYAEAYAEKRRGDCLLQHSDSSGLYGENLFLGSAGGNWTGSDAVALWVAEKQWYDHASNSCSAPAGSSCGHYTQVVWSNSTEIGCAGVVCDNNLGVFITCNYSPPGNVDGESPY</sequence>
<dbReference type="PROSITE" id="PS01010">
    <property type="entry name" value="CRISP_2"/>
    <property type="match status" value="1"/>
</dbReference>
<dbReference type="FunFam" id="3.40.33.10:FF:000004">
    <property type="entry name" value="CAP, cysteine-rich secretory protein, antigen 5"/>
    <property type="match status" value="1"/>
</dbReference>
<dbReference type="PRINTS" id="PR00837">
    <property type="entry name" value="V5TPXLIKE"/>
</dbReference>
<dbReference type="SMART" id="SM00198">
    <property type="entry name" value="SCP"/>
    <property type="match status" value="1"/>
</dbReference>
<keyword evidence="1" id="KW-0732">Signal</keyword>
<dbReference type="KEGG" id="obr:102700634"/>
<dbReference type="GeneID" id="102700634"/>
<dbReference type="CDD" id="cd05381">
    <property type="entry name" value="CAP_PR-1"/>
    <property type="match status" value="1"/>
</dbReference>
<dbReference type="InterPro" id="IPR035940">
    <property type="entry name" value="CAP_sf"/>
</dbReference>
<dbReference type="InterPro" id="IPR001283">
    <property type="entry name" value="CRISP-related"/>
</dbReference>
<dbReference type="InterPro" id="IPR018244">
    <property type="entry name" value="Allrgn_V5/Tpx1_CS"/>
</dbReference>
<dbReference type="PANTHER" id="PTHR10334">
    <property type="entry name" value="CYSTEINE-RICH SECRETORY PROTEIN-RELATED"/>
    <property type="match status" value="1"/>
</dbReference>
<proteinExistence type="predicted"/>
<dbReference type="GO" id="GO:0005576">
    <property type="term" value="C:extracellular region"/>
    <property type="evidence" value="ECO:0007669"/>
    <property type="project" value="InterPro"/>
</dbReference>
<dbReference type="Gramene" id="OB07G11570.1">
    <property type="protein sequence ID" value="OB07G11570.1"/>
    <property type="gene ID" value="OB07G11570"/>
</dbReference>
<keyword evidence="4" id="KW-1185">Reference proteome</keyword>
<dbReference type="PROSITE" id="PS01009">
    <property type="entry name" value="CRISP_1"/>
    <property type="match status" value="1"/>
</dbReference>
<dbReference type="SUPFAM" id="SSF55797">
    <property type="entry name" value="PR-1-like"/>
    <property type="match status" value="1"/>
</dbReference>
<evidence type="ECO:0000259" key="2">
    <source>
        <dbReference type="SMART" id="SM00198"/>
    </source>
</evidence>
<name>J3MIC5_ORYBR</name>
<dbReference type="OMA" id="MQWNETL"/>
<evidence type="ECO:0000313" key="3">
    <source>
        <dbReference type="EnsemblPlants" id="OB07G11570.1"/>
    </source>
</evidence>
<dbReference type="AlphaFoldDB" id="J3MIC5"/>
<feature type="chain" id="PRO_5003773535" description="SCP domain-containing protein" evidence="1">
    <location>
        <begin position="34"/>
        <end position="177"/>
    </location>
</feature>
<feature type="domain" description="SCP" evidence="2">
    <location>
        <begin position="35"/>
        <end position="173"/>
    </location>
</feature>
<dbReference type="OrthoDB" id="745551at2759"/>
<evidence type="ECO:0000256" key="1">
    <source>
        <dbReference type="SAM" id="SignalP"/>
    </source>
</evidence>
<dbReference type="RefSeq" id="XP_006657422.1">
    <property type="nucleotide sequence ID" value="XM_006657359.3"/>
</dbReference>
<protein>
    <recommendedName>
        <fullName evidence="2">SCP domain-containing protein</fullName>
    </recommendedName>
</protein>
<dbReference type="Gene3D" id="3.40.33.10">
    <property type="entry name" value="CAP"/>
    <property type="match status" value="1"/>
</dbReference>
<dbReference type="Proteomes" id="UP000006038">
    <property type="component" value="Chromosome 7"/>
</dbReference>